<dbReference type="InterPro" id="IPR038658">
    <property type="entry name" value="SsgB_sf"/>
</dbReference>
<dbReference type="RefSeq" id="WP_140007311.1">
    <property type="nucleotide sequence ID" value="NZ_JBHMDG010000028.1"/>
</dbReference>
<keyword evidence="4" id="KW-0749">Sporulation</keyword>
<gene>
    <name evidence="7" type="ORF">ACFFRI_18765</name>
</gene>
<name>A0ABV5KHJ7_9ACTN</name>
<evidence type="ECO:0000256" key="5">
    <source>
        <dbReference type="ARBA" id="ARBA00023210"/>
    </source>
</evidence>
<keyword evidence="3" id="KW-0132">Cell division</keyword>
<protein>
    <submittedName>
        <fullName evidence="7">SsgA family sporulation/cell division regulator</fullName>
    </submittedName>
</protein>
<sequence length="137" mass="14734">MPQPLAPAVTADIALHCDDEHGRPMAFIATFSYDVTDPYAVRVTFHVPSGEIPWVMARSLLARGLGEPAGDGDIRLSPGLDENGLAVVRVDFHSPEGRLQVEVRSGDLLAFLGRTWLAVLPGEETVDVDGFLAELLA</sequence>
<evidence type="ECO:0000256" key="4">
    <source>
        <dbReference type="ARBA" id="ARBA00022969"/>
    </source>
</evidence>
<dbReference type="Proteomes" id="UP001589750">
    <property type="component" value="Unassembled WGS sequence"/>
</dbReference>
<evidence type="ECO:0000256" key="2">
    <source>
        <dbReference type="ARBA" id="ARBA00009323"/>
    </source>
</evidence>
<comment type="caution">
    <text evidence="7">The sequence shown here is derived from an EMBL/GenBank/DDBJ whole genome shotgun (WGS) entry which is preliminary data.</text>
</comment>
<dbReference type="Gene3D" id="2.30.31.20">
    <property type="entry name" value="Sporulation-specific cell division protein SsgB"/>
    <property type="match status" value="1"/>
</dbReference>
<keyword evidence="5" id="KW-0717">Septation</keyword>
<organism evidence="7 8">
    <name type="scientific">Nocardioides plantarum</name>
    <dbReference type="NCBI Taxonomy" id="29299"/>
    <lineage>
        <taxon>Bacteria</taxon>
        <taxon>Bacillati</taxon>
        <taxon>Actinomycetota</taxon>
        <taxon>Actinomycetes</taxon>
        <taxon>Propionibacteriales</taxon>
        <taxon>Nocardioidaceae</taxon>
        <taxon>Nocardioides</taxon>
    </lineage>
</organism>
<dbReference type="EMBL" id="JBHMDG010000028">
    <property type="protein sequence ID" value="MFB9315099.1"/>
    <property type="molecule type" value="Genomic_DNA"/>
</dbReference>
<accession>A0ABV5KHJ7</accession>
<keyword evidence="6" id="KW-0131">Cell cycle</keyword>
<evidence type="ECO:0000256" key="1">
    <source>
        <dbReference type="ARBA" id="ARBA00004431"/>
    </source>
</evidence>
<dbReference type="Pfam" id="PF04686">
    <property type="entry name" value="SsgA"/>
    <property type="match status" value="1"/>
</dbReference>
<evidence type="ECO:0000313" key="7">
    <source>
        <dbReference type="EMBL" id="MFB9315099.1"/>
    </source>
</evidence>
<keyword evidence="8" id="KW-1185">Reference proteome</keyword>
<dbReference type="InterPro" id="IPR006776">
    <property type="entry name" value="SsgB"/>
</dbReference>
<evidence type="ECO:0000256" key="6">
    <source>
        <dbReference type="ARBA" id="ARBA00023306"/>
    </source>
</evidence>
<comment type="subcellular location">
    <subcellularLocation>
        <location evidence="1">Cell septum</location>
    </subcellularLocation>
</comment>
<evidence type="ECO:0000256" key="3">
    <source>
        <dbReference type="ARBA" id="ARBA00022618"/>
    </source>
</evidence>
<reference evidence="7 8" key="1">
    <citation type="submission" date="2024-09" db="EMBL/GenBank/DDBJ databases">
        <authorList>
            <person name="Sun Q."/>
            <person name="Mori K."/>
        </authorList>
    </citation>
    <scope>NUCLEOTIDE SEQUENCE [LARGE SCALE GENOMIC DNA]</scope>
    <source>
        <strain evidence="7 8">JCM 9626</strain>
    </source>
</reference>
<proteinExistence type="inferred from homology"/>
<comment type="similarity">
    <text evidence="2">Belongs to the SsgA family.</text>
</comment>
<evidence type="ECO:0000313" key="8">
    <source>
        <dbReference type="Proteomes" id="UP001589750"/>
    </source>
</evidence>